<dbReference type="EMBL" id="REGN01002412">
    <property type="protein sequence ID" value="RNA28253.1"/>
    <property type="molecule type" value="Genomic_DNA"/>
</dbReference>
<protein>
    <submittedName>
        <fullName evidence="1">Uncharacterized protein</fullName>
    </submittedName>
</protein>
<evidence type="ECO:0000313" key="1">
    <source>
        <dbReference type="EMBL" id="RNA28253.1"/>
    </source>
</evidence>
<dbReference type="AlphaFoldDB" id="A0A3M7RXF0"/>
<sequence length="71" mass="8294">MNIWLNQQTLKINLLPKKYTDESLNKAINEIKNNPYSTLHDRTHEKYKRPACGSGSTRQNIFFSSLKNVKI</sequence>
<accession>A0A3M7RXF0</accession>
<proteinExistence type="predicted"/>
<name>A0A3M7RXF0_BRAPC</name>
<comment type="caution">
    <text evidence="1">The sequence shown here is derived from an EMBL/GenBank/DDBJ whole genome shotgun (WGS) entry which is preliminary data.</text>
</comment>
<evidence type="ECO:0000313" key="2">
    <source>
        <dbReference type="Proteomes" id="UP000276133"/>
    </source>
</evidence>
<dbReference type="OrthoDB" id="71166at2759"/>
<dbReference type="Proteomes" id="UP000276133">
    <property type="component" value="Unassembled WGS sequence"/>
</dbReference>
<reference evidence="1 2" key="1">
    <citation type="journal article" date="2018" name="Sci. Rep.">
        <title>Genomic signatures of local adaptation to the degree of environmental predictability in rotifers.</title>
        <authorList>
            <person name="Franch-Gras L."/>
            <person name="Hahn C."/>
            <person name="Garcia-Roger E.M."/>
            <person name="Carmona M.J."/>
            <person name="Serra M."/>
            <person name="Gomez A."/>
        </authorList>
    </citation>
    <scope>NUCLEOTIDE SEQUENCE [LARGE SCALE GENOMIC DNA]</scope>
    <source>
        <strain evidence="1">HYR1</strain>
    </source>
</reference>
<gene>
    <name evidence="1" type="ORF">BpHYR1_003966</name>
</gene>
<keyword evidence="2" id="KW-1185">Reference proteome</keyword>
<organism evidence="1 2">
    <name type="scientific">Brachionus plicatilis</name>
    <name type="common">Marine rotifer</name>
    <name type="synonym">Brachionus muelleri</name>
    <dbReference type="NCBI Taxonomy" id="10195"/>
    <lineage>
        <taxon>Eukaryota</taxon>
        <taxon>Metazoa</taxon>
        <taxon>Spiralia</taxon>
        <taxon>Gnathifera</taxon>
        <taxon>Rotifera</taxon>
        <taxon>Eurotatoria</taxon>
        <taxon>Monogononta</taxon>
        <taxon>Pseudotrocha</taxon>
        <taxon>Ploima</taxon>
        <taxon>Brachionidae</taxon>
        <taxon>Brachionus</taxon>
    </lineage>
</organism>